<protein>
    <recommendedName>
        <fullName evidence="4">GLPGLI family protein</fullName>
    </recommendedName>
</protein>
<accession>A0ABV5GPV3</accession>
<reference evidence="2 3" key="1">
    <citation type="submission" date="2024-09" db="EMBL/GenBank/DDBJ databases">
        <authorList>
            <person name="Sun Q."/>
            <person name="Mori K."/>
        </authorList>
    </citation>
    <scope>NUCLEOTIDE SEQUENCE [LARGE SCALE GENOMIC DNA]</scope>
    <source>
        <strain evidence="2 3">CECT 7955</strain>
    </source>
</reference>
<feature type="signal peptide" evidence="1">
    <location>
        <begin position="1"/>
        <end position="19"/>
    </location>
</feature>
<evidence type="ECO:0000313" key="2">
    <source>
        <dbReference type="EMBL" id="MFB9097387.1"/>
    </source>
</evidence>
<comment type="caution">
    <text evidence="2">The sequence shown here is derived from an EMBL/GenBank/DDBJ whole genome shotgun (WGS) entry which is preliminary data.</text>
</comment>
<evidence type="ECO:0008006" key="4">
    <source>
        <dbReference type="Google" id="ProtNLM"/>
    </source>
</evidence>
<sequence>MKKTIFTLLFILSLNSVFAFSINDTLQLKNKFNELTIRYQYGDESYNIEEMKFVKNGNKIIATISIPNNEQLEQSETELTKINISSIDKFLTKAFEFKNDCVEKWTSSYVNYYTLNIDKKQIKIYKFCNWEESNFMELKKQIFGNYLIKLDEKRKQLNIKNNELLIGLWKYDNSIHKIEKDKIYTLTRLESKSKENCFLKFKKEQKLVDYYCLKNSKTKYDFKFDIINGDLILCINGENKNDTKDFVYGYTFKVLELNKNSIKLTTLN</sequence>
<feature type="chain" id="PRO_5045100819" description="GLPGLI family protein" evidence="1">
    <location>
        <begin position="20"/>
        <end position="268"/>
    </location>
</feature>
<dbReference type="RefSeq" id="WP_236455898.1">
    <property type="nucleotide sequence ID" value="NZ_CBCSGE010000034.1"/>
</dbReference>
<proteinExistence type="predicted"/>
<dbReference type="EMBL" id="JBHMEY010000044">
    <property type="protein sequence ID" value="MFB9097387.1"/>
    <property type="molecule type" value="Genomic_DNA"/>
</dbReference>
<gene>
    <name evidence="2" type="ORF">ACFFVF_12740</name>
</gene>
<dbReference type="Proteomes" id="UP001589607">
    <property type="component" value="Unassembled WGS sequence"/>
</dbReference>
<organism evidence="2 3">
    <name type="scientific">Flavobacterium jumunjinense</name>
    <dbReference type="NCBI Taxonomy" id="998845"/>
    <lineage>
        <taxon>Bacteria</taxon>
        <taxon>Pseudomonadati</taxon>
        <taxon>Bacteroidota</taxon>
        <taxon>Flavobacteriia</taxon>
        <taxon>Flavobacteriales</taxon>
        <taxon>Flavobacteriaceae</taxon>
        <taxon>Flavobacterium</taxon>
    </lineage>
</organism>
<keyword evidence="3" id="KW-1185">Reference proteome</keyword>
<name>A0ABV5GPV3_9FLAO</name>
<keyword evidence="1" id="KW-0732">Signal</keyword>
<evidence type="ECO:0000256" key="1">
    <source>
        <dbReference type="SAM" id="SignalP"/>
    </source>
</evidence>
<evidence type="ECO:0000313" key="3">
    <source>
        <dbReference type="Proteomes" id="UP001589607"/>
    </source>
</evidence>